<proteinExistence type="predicted"/>
<protein>
    <submittedName>
        <fullName evidence="1">Uncharacterized protein</fullName>
    </submittedName>
</protein>
<name>A0A6J5NNN9_9CAUD</name>
<organism evidence="1">
    <name type="scientific">uncultured Caudovirales phage</name>
    <dbReference type="NCBI Taxonomy" id="2100421"/>
    <lineage>
        <taxon>Viruses</taxon>
        <taxon>Duplodnaviria</taxon>
        <taxon>Heunggongvirae</taxon>
        <taxon>Uroviricota</taxon>
        <taxon>Caudoviricetes</taxon>
        <taxon>Peduoviridae</taxon>
        <taxon>Maltschvirus</taxon>
        <taxon>Maltschvirus maltsch</taxon>
    </lineage>
</organism>
<reference evidence="1" key="1">
    <citation type="submission" date="2020-04" db="EMBL/GenBank/DDBJ databases">
        <authorList>
            <person name="Chiriac C."/>
            <person name="Salcher M."/>
            <person name="Ghai R."/>
            <person name="Kavagutti S V."/>
        </authorList>
    </citation>
    <scope>NUCLEOTIDE SEQUENCE</scope>
</reference>
<evidence type="ECO:0000313" key="1">
    <source>
        <dbReference type="EMBL" id="CAB4160473.1"/>
    </source>
</evidence>
<gene>
    <name evidence="1" type="ORF">UFOVP723_212</name>
</gene>
<accession>A0A6J5NNN9</accession>
<dbReference type="EMBL" id="LR796697">
    <property type="protein sequence ID" value="CAB4160473.1"/>
    <property type="molecule type" value="Genomic_DNA"/>
</dbReference>
<sequence length="636" mass="68223">MYMISTTNMESILRLKQQPRQGMADEYKKAADKTKAEIDARITELKQSASDILQIVDNYGAVVDALDQENLSLGMGIGKLAKAFDDYETAIVGTIKAQTFLEQRNKELNKSFGISSLKAAELGQAYDLMAEGLNTGGESIRKYGQSVDKILPGMSKMIMGINATGKNLDSTFKTQLLGTNQLLTEHIGLTGDAANNYQLYAAGAGKNSLDLLNATQQWAASFDAATGMAGTFAGIVKDISDLGADIQTQYNKYPGSLEKAVVKAKLLGTSFKQIEAMASKMLNIEESVGQELEYQLLSGKRLVNQDGESITEKLRIAKLSGNAEDQVKAMNDLLTTQGDVLDGNNHYAKEQLAQLTGFTVAELTRQRQTRKLMESGGMTEAEIDNMLNMDPADFAKALQGKSADQQGILKALKESESQKTTDELYADMLKRERTEGIRVMMGGKTQTAVISDAKKEAEKSEKAVTDYIEPFMTNTSAVVFGQLQTINAAANAALKPVETIAAMTPFIGEAAQTAIDAAKETIKFSTGEPMATGTTTVDSGTTEAPVEDVKDGIIQFNPADKFTTVQLLASTERGQLNKAAETLTGGGTNGTAVVDPTPIATAVAMAIQQAMSGINIVMSGEKLNKAIEFDNRTING</sequence>